<reference evidence="1 2" key="1">
    <citation type="submission" date="2019-06" db="EMBL/GenBank/DDBJ databases">
        <title>Whole genome shotgun sequence of Acinetobacter pittii NBRC 110514.</title>
        <authorList>
            <person name="Hosoyama A."/>
            <person name="Uohara A."/>
            <person name="Ohji S."/>
            <person name="Ichikawa N."/>
        </authorList>
    </citation>
    <scope>NUCLEOTIDE SEQUENCE [LARGE SCALE GENOMIC DNA]</scope>
    <source>
        <strain evidence="1 2">NBRC 110514</strain>
    </source>
</reference>
<protein>
    <recommendedName>
        <fullName evidence="3">Capsule polysaccharide biosynthesis protein</fullName>
    </recommendedName>
</protein>
<sequence length="267" mass="30794">MHSKFYFEYPVDWLKDNKAHQISFIQNIIKGCLELETELVCIPTLFPSYGVKRLSPKNLLISFHSFENPNNVLSYKEAPINGLFSLDRTGYAGWSDISLNFDYYKQKIEKITTIDIEQTLSYFQNQLIEGDSKHPQLNENKKLPNDYILFPLQVRTDSVAAHANLDMVEVLKKASYFSKKYKKNLVVKVHPYCNSEVVKAIQFIETEENPYLYTSNAHIIKLIKNADKILSCNSGVSLEALILGKDVSCFGKSEWYEITNKMKIIQI</sequence>
<name>A0A4Y3J895_ACIPI</name>
<dbReference type="GO" id="GO:0015774">
    <property type="term" value="P:polysaccharide transport"/>
    <property type="evidence" value="ECO:0007669"/>
    <property type="project" value="InterPro"/>
</dbReference>
<dbReference type="GO" id="GO:0000271">
    <property type="term" value="P:polysaccharide biosynthetic process"/>
    <property type="evidence" value="ECO:0007669"/>
    <property type="project" value="InterPro"/>
</dbReference>
<proteinExistence type="predicted"/>
<evidence type="ECO:0008006" key="3">
    <source>
        <dbReference type="Google" id="ProtNLM"/>
    </source>
</evidence>
<dbReference type="Proteomes" id="UP000317717">
    <property type="component" value="Unassembled WGS sequence"/>
</dbReference>
<dbReference type="InterPro" id="IPR007833">
    <property type="entry name" value="Capsule_polysaccharide_synth"/>
</dbReference>
<dbReference type="AlphaFoldDB" id="A0A4Y3J895"/>
<accession>A0A4Y3J895</accession>
<dbReference type="EMBL" id="BJLJ01000009">
    <property type="protein sequence ID" value="GEA68033.1"/>
    <property type="molecule type" value="Genomic_DNA"/>
</dbReference>
<gene>
    <name evidence="1" type="ORF">PA3_21910</name>
</gene>
<organism evidence="1 2">
    <name type="scientific">Acinetobacter pittii</name>
    <name type="common">Acinetobacter genomosp. 3</name>
    <dbReference type="NCBI Taxonomy" id="48296"/>
    <lineage>
        <taxon>Bacteria</taxon>
        <taxon>Pseudomonadati</taxon>
        <taxon>Pseudomonadota</taxon>
        <taxon>Gammaproteobacteria</taxon>
        <taxon>Moraxellales</taxon>
        <taxon>Moraxellaceae</taxon>
        <taxon>Acinetobacter</taxon>
        <taxon>Acinetobacter calcoaceticus/baumannii complex</taxon>
    </lineage>
</organism>
<dbReference type="Pfam" id="PF05159">
    <property type="entry name" value="Capsule_synth"/>
    <property type="match status" value="1"/>
</dbReference>
<dbReference type="RefSeq" id="WP_141315860.1">
    <property type="nucleotide sequence ID" value="NZ_BJLJ01000009.1"/>
</dbReference>
<evidence type="ECO:0000313" key="2">
    <source>
        <dbReference type="Proteomes" id="UP000317717"/>
    </source>
</evidence>
<evidence type="ECO:0000313" key="1">
    <source>
        <dbReference type="EMBL" id="GEA68033.1"/>
    </source>
</evidence>
<comment type="caution">
    <text evidence="1">The sequence shown here is derived from an EMBL/GenBank/DDBJ whole genome shotgun (WGS) entry which is preliminary data.</text>
</comment>